<sequence>MSDIVSDHYSLRRAGSSDYEAILEVMAHWNMHHVPSPEMGSVDPSYFFVAEREGVVIGAAGYQIISPAQGKTTLLGVIPDFSGLGVGKELQEARLEAMYAAGVREVITNADRPEVIVWYKKHYGYREIGHTRKLAPFSLESVEHWTTLELDLERYMRSRSISREQRQRYIDRHDPPPLSNYPPLVINACLTGMVPTRMRTPHVPVSPEEIIADAVQVFEAGARVVHLHARDSEGYPTPDARVYERIIPALRRECPGIVCCVTTSGRHWSDFDRRSEVLELEGDAKPDMASLTLGSLNFNTGASVNTIDMIERLAMRMLERGIKPELEAFDLGMVNLAKYLERNGVIQGRKYFNLLLGNLNTAPATLTNLATLSGALPDDSAWAAAGLGQFQLPMNMAAIVAGGHVRVGLEDTIHYDYGKRHLATNRALVDRVGRVASEIQRPLAEPSETRQILGLPVEEC</sequence>
<dbReference type="PANTHER" id="PTHR37418">
    <property type="entry name" value="3-KETO-5-AMINOHEXANOATE CLEAVAGE ENZYME-RELATED"/>
    <property type="match status" value="1"/>
</dbReference>
<keyword evidence="3" id="KW-0479">Metal-binding</keyword>
<dbReference type="Proteomes" id="UP000738126">
    <property type="component" value="Unassembled WGS sequence"/>
</dbReference>
<reference evidence="6 7" key="1">
    <citation type="journal article" date="2020" name="Microorganisms">
        <title>Osmotic Adaptation and Compatible Solute Biosynthesis of Phototrophic Bacteria as Revealed from Genome Analyses.</title>
        <authorList>
            <person name="Imhoff J.F."/>
            <person name="Rahn T."/>
            <person name="Kunzel S."/>
            <person name="Keller A."/>
            <person name="Neulinger S.C."/>
        </authorList>
    </citation>
    <scope>NUCLEOTIDE SEQUENCE [LARGE SCALE GENOMIC DNA]</scope>
    <source>
        <strain evidence="6 7">DSM 15116</strain>
    </source>
</reference>
<evidence type="ECO:0000313" key="6">
    <source>
        <dbReference type="EMBL" id="MBK1726201.1"/>
    </source>
</evidence>
<dbReference type="Pfam" id="PF05853">
    <property type="entry name" value="BKACE"/>
    <property type="match status" value="1"/>
</dbReference>
<dbReference type="SUPFAM" id="SSF55729">
    <property type="entry name" value="Acyl-CoA N-acyltransferases (Nat)"/>
    <property type="match status" value="1"/>
</dbReference>
<dbReference type="Gene3D" id="3.40.630.30">
    <property type="match status" value="1"/>
</dbReference>
<dbReference type="Gene3D" id="3.20.20.70">
    <property type="entry name" value="Aldolase class I"/>
    <property type="match status" value="1"/>
</dbReference>
<protein>
    <submittedName>
        <fullName evidence="6">GNAT family N-acetyltransferase</fullName>
    </submittedName>
</protein>
<dbReference type="InterPro" id="IPR013785">
    <property type="entry name" value="Aldolase_TIM"/>
</dbReference>
<gene>
    <name evidence="6" type="ORF">CKO13_04010</name>
</gene>
<accession>A0ABS1E347</accession>
<dbReference type="InterPro" id="IPR000182">
    <property type="entry name" value="GNAT_dom"/>
</dbReference>
<dbReference type="InterPro" id="IPR016181">
    <property type="entry name" value="Acyl_CoA_acyltransferase"/>
</dbReference>
<evidence type="ECO:0000259" key="5">
    <source>
        <dbReference type="PROSITE" id="PS51186"/>
    </source>
</evidence>
<dbReference type="CDD" id="cd04301">
    <property type="entry name" value="NAT_SF"/>
    <property type="match status" value="1"/>
</dbReference>
<dbReference type="Pfam" id="PF13508">
    <property type="entry name" value="Acetyltransf_7"/>
    <property type="match status" value="1"/>
</dbReference>
<organism evidence="6 7">
    <name type="scientific">Halorhodospira neutriphila</name>
    <dbReference type="NCBI Taxonomy" id="168379"/>
    <lineage>
        <taxon>Bacteria</taxon>
        <taxon>Pseudomonadati</taxon>
        <taxon>Pseudomonadota</taxon>
        <taxon>Gammaproteobacteria</taxon>
        <taxon>Chromatiales</taxon>
        <taxon>Ectothiorhodospiraceae</taxon>
        <taxon>Halorhodospira</taxon>
    </lineage>
</organism>
<evidence type="ECO:0000313" key="7">
    <source>
        <dbReference type="Proteomes" id="UP000738126"/>
    </source>
</evidence>
<dbReference type="PROSITE" id="PS51186">
    <property type="entry name" value="GNAT"/>
    <property type="match status" value="1"/>
</dbReference>
<comment type="caution">
    <text evidence="6">The sequence shown here is derived from an EMBL/GenBank/DDBJ whole genome shotgun (WGS) entry which is preliminary data.</text>
</comment>
<dbReference type="InterPro" id="IPR008567">
    <property type="entry name" value="BKACE"/>
</dbReference>
<comment type="cofactor">
    <cofactor evidence="1">
        <name>Zn(2+)</name>
        <dbReference type="ChEBI" id="CHEBI:29105"/>
    </cofactor>
</comment>
<evidence type="ECO:0000256" key="3">
    <source>
        <dbReference type="ARBA" id="ARBA00022723"/>
    </source>
</evidence>
<dbReference type="RefSeq" id="WP_200257056.1">
    <property type="nucleotide sequence ID" value="NZ_NRSH01000028.1"/>
</dbReference>
<name>A0ABS1E347_9GAMM</name>
<keyword evidence="7" id="KW-1185">Reference proteome</keyword>
<keyword evidence="4" id="KW-0862">Zinc</keyword>
<evidence type="ECO:0000256" key="1">
    <source>
        <dbReference type="ARBA" id="ARBA00001947"/>
    </source>
</evidence>
<dbReference type="EMBL" id="NRSH01000028">
    <property type="protein sequence ID" value="MBK1726201.1"/>
    <property type="molecule type" value="Genomic_DNA"/>
</dbReference>
<evidence type="ECO:0000256" key="4">
    <source>
        <dbReference type="ARBA" id="ARBA00022833"/>
    </source>
</evidence>
<proteinExistence type="predicted"/>
<evidence type="ECO:0000256" key="2">
    <source>
        <dbReference type="ARBA" id="ARBA00022679"/>
    </source>
</evidence>
<feature type="domain" description="N-acetyltransferase" evidence="5">
    <location>
        <begin position="9"/>
        <end position="149"/>
    </location>
</feature>
<dbReference type="PANTHER" id="PTHR37418:SF2">
    <property type="entry name" value="3-KETO-5-AMINOHEXANOATE CLEAVAGE ENZYME"/>
    <property type="match status" value="1"/>
</dbReference>
<keyword evidence="2" id="KW-0808">Transferase</keyword>